<keyword evidence="2" id="KW-1185">Reference proteome</keyword>
<evidence type="ECO:0000313" key="1">
    <source>
        <dbReference type="EMBL" id="TRM66910.1"/>
    </source>
</evidence>
<name>A0A550CQ33_9AGAR</name>
<dbReference type="EMBL" id="VDMD01000003">
    <property type="protein sequence ID" value="TRM66910.1"/>
    <property type="molecule type" value="Genomic_DNA"/>
</dbReference>
<sequence length="269" mass="30670">MLQQPLIGNKPGVSVVFNGSTKATLLRPIRYGKGIDANSFEALPNARIITAPPFMQRKVIPFERYTTWCYDWHSNSALVFYAETVGSDGAAPRQRLAIKVAFNVDDRYSGGSFLEIFRKEALFYHRHLHQLQGVAVPKHHGVWFGRTPWGGTVACAIMEWGGVPWSQKVMDPKMDRADRRLKVVEALKAIHDAGYEHTNLMADDAHHFLYDKVLEKAFFVDFTRVEKHPACHLHMKLKPYTSTPLPDIFGCTEIWGHQKNGPPYYIVQY</sequence>
<dbReference type="Proteomes" id="UP000320762">
    <property type="component" value="Unassembled WGS sequence"/>
</dbReference>
<reference evidence="1 2" key="1">
    <citation type="journal article" date="2019" name="New Phytol.">
        <title>Comparative genomics reveals unique wood-decay strategies and fruiting body development in the Schizophyllaceae.</title>
        <authorList>
            <person name="Almasi E."/>
            <person name="Sahu N."/>
            <person name="Krizsan K."/>
            <person name="Balint B."/>
            <person name="Kovacs G.M."/>
            <person name="Kiss B."/>
            <person name="Cseklye J."/>
            <person name="Drula E."/>
            <person name="Henrissat B."/>
            <person name="Nagy I."/>
            <person name="Chovatia M."/>
            <person name="Adam C."/>
            <person name="LaButti K."/>
            <person name="Lipzen A."/>
            <person name="Riley R."/>
            <person name="Grigoriev I.V."/>
            <person name="Nagy L.G."/>
        </authorList>
    </citation>
    <scope>NUCLEOTIDE SEQUENCE [LARGE SCALE GENOMIC DNA]</scope>
    <source>
        <strain evidence="1 2">NL-1724</strain>
    </source>
</reference>
<proteinExistence type="predicted"/>
<evidence type="ECO:0000313" key="2">
    <source>
        <dbReference type="Proteomes" id="UP000320762"/>
    </source>
</evidence>
<comment type="caution">
    <text evidence="1">The sequence shown here is derived from an EMBL/GenBank/DDBJ whole genome shotgun (WGS) entry which is preliminary data.</text>
</comment>
<gene>
    <name evidence="1" type="ORF">BD626DRAFT_396603</name>
</gene>
<dbReference type="AlphaFoldDB" id="A0A550CQ33"/>
<accession>A0A550CQ33</accession>
<evidence type="ECO:0008006" key="3">
    <source>
        <dbReference type="Google" id="ProtNLM"/>
    </source>
</evidence>
<protein>
    <recommendedName>
        <fullName evidence="3">Protein kinase domain-containing protein</fullName>
    </recommendedName>
</protein>
<dbReference type="OrthoDB" id="2824516at2759"/>
<organism evidence="1 2">
    <name type="scientific">Schizophyllum amplum</name>
    <dbReference type="NCBI Taxonomy" id="97359"/>
    <lineage>
        <taxon>Eukaryota</taxon>
        <taxon>Fungi</taxon>
        <taxon>Dikarya</taxon>
        <taxon>Basidiomycota</taxon>
        <taxon>Agaricomycotina</taxon>
        <taxon>Agaricomycetes</taxon>
        <taxon>Agaricomycetidae</taxon>
        <taxon>Agaricales</taxon>
        <taxon>Schizophyllaceae</taxon>
        <taxon>Schizophyllum</taxon>
    </lineage>
</organism>